<gene>
    <name evidence="1" type="ORF">DIURU_001101</name>
</gene>
<dbReference type="VEuPathDB" id="FungiDB:DIURU_001101"/>
<comment type="caution">
    <text evidence="1">The sequence shown here is derived from an EMBL/GenBank/DDBJ whole genome shotgun (WGS) entry which is preliminary data.</text>
</comment>
<name>A0A642UVA9_DIURU</name>
<dbReference type="RefSeq" id="XP_034014124.1">
    <property type="nucleotide sequence ID" value="XM_034153609.1"/>
</dbReference>
<dbReference type="Pfam" id="PF04031">
    <property type="entry name" value="Las1"/>
    <property type="match status" value="1"/>
</dbReference>
<evidence type="ECO:0000313" key="2">
    <source>
        <dbReference type="Proteomes" id="UP000449547"/>
    </source>
</evidence>
<proteinExistence type="predicted"/>
<dbReference type="PANTHER" id="PTHR15002">
    <property type="entry name" value="RIBOSOMAL BIOGENESIS PROTEIN LAS1L"/>
    <property type="match status" value="1"/>
</dbReference>
<organism evidence="1 2">
    <name type="scientific">Diutina rugosa</name>
    <name type="common">Yeast</name>
    <name type="synonym">Candida rugosa</name>
    <dbReference type="NCBI Taxonomy" id="5481"/>
    <lineage>
        <taxon>Eukaryota</taxon>
        <taxon>Fungi</taxon>
        <taxon>Dikarya</taxon>
        <taxon>Ascomycota</taxon>
        <taxon>Saccharomycotina</taxon>
        <taxon>Pichiomycetes</taxon>
        <taxon>Debaryomycetaceae</taxon>
        <taxon>Diutina</taxon>
    </lineage>
</organism>
<dbReference type="GO" id="GO:0000470">
    <property type="term" value="P:maturation of LSU-rRNA"/>
    <property type="evidence" value="ECO:0007669"/>
    <property type="project" value="TreeGrafter"/>
</dbReference>
<dbReference type="GO" id="GO:0090730">
    <property type="term" value="C:Las1 complex"/>
    <property type="evidence" value="ECO:0007669"/>
    <property type="project" value="InterPro"/>
</dbReference>
<sequence>MGGPVALSYRSRDELVRLKQGFYSAKEEDKRRAIDRVHALMSRGRIPHAVEATSWLVELQLQDVDGANHVALNMAYAMSIVRFVNGLLDPFQQGAVAVPLYVLARNIDLPALFVELRHQATHESIPSIELCRQACAMALSWLAEHYWSEVEENGEVESENDHMSLIVNLVKNYRALFKADEANFRAKHLGKVAESFRSVDQGSLIEGLIERNLLVNKKQKPLIKCFTPLFHDLGFQFQLDLYHALVVTDLTEASVEWLSTLFSLVLNTPKRFLNTTKLKIFTGMWAAIEAAHARADPADVPVQEKFLALFRNVLALINQHMAKEVSDNFTANLTATITKLDKKIEVRKEFGVQPSRSVTPTVKRPRLESKVVLFEKVDNWRPTPFGVSV</sequence>
<dbReference type="OrthoDB" id="10263222at2759"/>
<protein>
    <submittedName>
        <fullName evidence="1">Uncharacterized protein</fullName>
    </submittedName>
</protein>
<dbReference type="GO" id="GO:0030687">
    <property type="term" value="C:preribosome, large subunit precursor"/>
    <property type="evidence" value="ECO:0007669"/>
    <property type="project" value="TreeGrafter"/>
</dbReference>
<dbReference type="GO" id="GO:0004519">
    <property type="term" value="F:endonuclease activity"/>
    <property type="evidence" value="ECO:0007669"/>
    <property type="project" value="InterPro"/>
</dbReference>
<reference evidence="1 2" key="1">
    <citation type="submission" date="2019-07" db="EMBL/GenBank/DDBJ databases">
        <title>Genome assembly of two rare yeast pathogens: Diutina rugosa and Trichomonascus ciferrii.</title>
        <authorList>
            <person name="Mixao V."/>
            <person name="Saus E."/>
            <person name="Hansen A."/>
            <person name="Lass-Flor C."/>
            <person name="Gabaldon T."/>
        </authorList>
    </citation>
    <scope>NUCLEOTIDE SEQUENCE [LARGE SCALE GENOMIC DNA]</scope>
    <source>
        <strain evidence="1 2">CBS 613</strain>
    </source>
</reference>
<dbReference type="Proteomes" id="UP000449547">
    <property type="component" value="Unassembled WGS sequence"/>
</dbReference>
<dbReference type="AlphaFoldDB" id="A0A642UVA9"/>
<dbReference type="GO" id="GO:0000460">
    <property type="term" value="P:maturation of 5.8S rRNA"/>
    <property type="evidence" value="ECO:0007669"/>
    <property type="project" value="TreeGrafter"/>
</dbReference>
<keyword evidence="2" id="KW-1185">Reference proteome</keyword>
<dbReference type="PANTHER" id="PTHR15002:SF0">
    <property type="entry name" value="RIBOSOMAL BIOGENESIS PROTEIN LAS1L"/>
    <property type="match status" value="1"/>
</dbReference>
<dbReference type="EMBL" id="SWFT01000035">
    <property type="protein sequence ID" value="KAA8906363.1"/>
    <property type="molecule type" value="Genomic_DNA"/>
</dbReference>
<evidence type="ECO:0000313" key="1">
    <source>
        <dbReference type="EMBL" id="KAA8906363.1"/>
    </source>
</evidence>
<dbReference type="InterPro" id="IPR007174">
    <property type="entry name" value="Las1"/>
</dbReference>
<dbReference type="GeneID" id="54779754"/>
<accession>A0A642UVA9</accession>